<evidence type="ECO:0000313" key="6">
    <source>
        <dbReference type="WBParaSite" id="TCNE_0001597201-mRNA-1"/>
    </source>
</evidence>
<comment type="subcellular location">
    <subcellularLocation>
        <location evidence="1">Membrane</location>
        <topology evidence="1">Multi-pass membrane protein</topology>
    </subcellularLocation>
</comment>
<keyword evidence="5" id="KW-1185">Reference proteome</keyword>
<evidence type="ECO:0000256" key="1">
    <source>
        <dbReference type="ARBA" id="ARBA00004141"/>
    </source>
</evidence>
<dbReference type="InterPro" id="IPR036259">
    <property type="entry name" value="MFS_trans_sf"/>
</dbReference>
<dbReference type="InterPro" id="IPR050327">
    <property type="entry name" value="Proton-linked_MCT"/>
</dbReference>
<evidence type="ECO:0000313" key="5">
    <source>
        <dbReference type="Proteomes" id="UP000050794"/>
    </source>
</evidence>
<dbReference type="InterPro" id="IPR020846">
    <property type="entry name" value="MFS_dom"/>
</dbReference>
<dbReference type="AlphaFoldDB" id="A0A183V5F1"/>
<feature type="transmembrane region" description="Helical" evidence="2">
    <location>
        <begin position="78"/>
        <end position="104"/>
    </location>
</feature>
<reference evidence="6" key="1">
    <citation type="submission" date="2016-06" db="UniProtKB">
        <authorList>
            <consortium name="WormBaseParasite"/>
        </authorList>
    </citation>
    <scope>IDENTIFICATION</scope>
</reference>
<dbReference type="Proteomes" id="UP000050794">
    <property type="component" value="Unassembled WGS sequence"/>
</dbReference>
<feature type="domain" description="Major facilitator superfamily (MFS) profile" evidence="3">
    <location>
        <begin position="78"/>
        <end position="326"/>
    </location>
</feature>
<dbReference type="PANTHER" id="PTHR11360:SF286">
    <property type="entry name" value="GH22266P"/>
    <property type="match status" value="1"/>
</dbReference>
<keyword evidence="2" id="KW-1133">Transmembrane helix</keyword>
<dbReference type="EMBL" id="UYWY01023233">
    <property type="protein sequence ID" value="VDM47292.1"/>
    <property type="molecule type" value="Genomic_DNA"/>
</dbReference>
<dbReference type="GO" id="GO:0016020">
    <property type="term" value="C:membrane"/>
    <property type="evidence" value="ECO:0007669"/>
    <property type="project" value="UniProtKB-SubCell"/>
</dbReference>
<dbReference type="PROSITE" id="PS50850">
    <property type="entry name" value="MFS"/>
    <property type="match status" value="1"/>
</dbReference>
<evidence type="ECO:0000313" key="4">
    <source>
        <dbReference type="EMBL" id="VDM47292.1"/>
    </source>
</evidence>
<feature type="transmembrane region" description="Helical" evidence="2">
    <location>
        <begin position="236"/>
        <end position="255"/>
    </location>
</feature>
<dbReference type="GO" id="GO:0008028">
    <property type="term" value="F:monocarboxylic acid transmembrane transporter activity"/>
    <property type="evidence" value="ECO:0007669"/>
    <property type="project" value="TreeGrafter"/>
</dbReference>
<protein>
    <submittedName>
        <fullName evidence="6">MFS domain-containing protein</fullName>
    </submittedName>
</protein>
<dbReference type="WBParaSite" id="TCNE_0001597201-mRNA-1">
    <property type="protein sequence ID" value="TCNE_0001597201-mRNA-1"/>
    <property type="gene ID" value="TCNE_0001597201"/>
</dbReference>
<feature type="transmembrane region" description="Helical" evidence="2">
    <location>
        <begin position="148"/>
        <end position="166"/>
    </location>
</feature>
<dbReference type="Gene3D" id="1.20.1250.20">
    <property type="entry name" value="MFS general substrate transporter like domains"/>
    <property type="match status" value="1"/>
</dbReference>
<dbReference type="Pfam" id="PF07690">
    <property type="entry name" value="MFS_1"/>
    <property type="match status" value="1"/>
</dbReference>
<feature type="transmembrane region" description="Helical" evidence="2">
    <location>
        <begin position="205"/>
        <end position="229"/>
    </location>
</feature>
<reference evidence="4 5" key="2">
    <citation type="submission" date="2018-11" db="EMBL/GenBank/DDBJ databases">
        <authorList>
            <consortium name="Pathogen Informatics"/>
        </authorList>
    </citation>
    <scope>NUCLEOTIDE SEQUENCE [LARGE SCALE GENOMIC DNA]</scope>
</reference>
<keyword evidence="2" id="KW-0812">Transmembrane</keyword>
<keyword evidence="2" id="KW-0472">Membrane</keyword>
<feature type="transmembrane region" description="Helical" evidence="2">
    <location>
        <begin position="178"/>
        <end position="199"/>
    </location>
</feature>
<evidence type="ECO:0000256" key="2">
    <source>
        <dbReference type="SAM" id="Phobius"/>
    </source>
</evidence>
<dbReference type="InterPro" id="IPR011701">
    <property type="entry name" value="MFS"/>
</dbReference>
<name>A0A183V5F1_TOXCA</name>
<dbReference type="SUPFAM" id="SSF103473">
    <property type="entry name" value="MFS general substrate transporter"/>
    <property type="match status" value="1"/>
</dbReference>
<proteinExistence type="predicted"/>
<sequence length="326" mass="34723">MNGAQVAVTHAKSNLDALEQIDLVQPKHEKTFLGQAFLTVGGNTGSSVLSTAEQNLRETGDEHSDIVESNELPPDGGYGWVVVFAAFMSNFIVDGICNSFGAFITTYQQYFGQSKALVTLVGSLLIGCYQLIGPFAGGLVKNYGVRPVVISGSLLASASFAASIYSPNIYLFMISYGLFGGAGFGLIYLPAIVSVSFYFNRKRSIATGITVAGSGAGTFVLPPVCMYLLKTLGWKITVCALAAVALSCTALGALYKPLAPAGLKKDQNGKSPPKLATCKLFGSRSYYESEYLLRGEVRIAIVHQSNGFSSNGSMYYYVHITMFAFG</sequence>
<accession>A0A183V5F1</accession>
<feature type="transmembrane region" description="Helical" evidence="2">
    <location>
        <begin position="116"/>
        <end position="136"/>
    </location>
</feature>
<dbReference type="PANTHER" id="PTHR11360">
    <property type="entry name" value="MONOCARBOXYLATE TRANSPORTER"/>
    <property type="match status" value="1"/>
</dbReference>
<evidence type="ECO:0000259" key="3">
    <source>
        <dbReference type="PROSITE" id="PS50850"/>
    </source>
</evidence>
<gene>
    <name evidence="4" type="ORF">TCNE_LOCUS15971</name>
</gene>
<organism evidence="5 6">
    <name type="scientific">Toxocara canis</name>
    <name type="common">Canine roundworm</name>
    <dbReference type="NCBI Taxonomy" id="6265"/>
    <lineage>
        <taxon>Eukaryota</taxon>
        <taxon>Metazoa</taxon>
        <taxon>Ecdysozoa</taxon>
        <taxon>Nematoda</taxon>
        <taxon>Chromadorea</taxon>
        <taxon>Rhabditida</taxon>
        <taxon>Spirurina</taxon>
        <taxon>Ascaridomorpha</taxon>
        <taxon>Ascaridoidea</taxon>
        <taxon>Toxocaridae</taxon>
        <taxon>Toxocara</taxon>
    </lineage>
</organism>